<gene>
    <name evidence="2" type="ordered locus">mll9366</name>
</gene>
<dbReference type="RefSeq" id="WP_010915932.1">
    <property type="nucleotide sequence ID" value="NC_002679.1"/>
</dbReference>
<dbReference type="Pfam" id="PF06527">
    <property type="entry name" value="TniQ"/>
    <property type="match status" value="1"/>
</dbReference>
<dbReference type="Proteomes" id="UP000000552">
    <property type="component" value="Plasmid pMLa"/>
</dbReference>
<accession>Q981I2</accession>
<dbReference type="AlphaFoldDB" id="Q981I2"/>
<dbReference type="KEGG" id="mlo:mll9366"/>
<geneLocation type="plasmid" evidence="2 3">
    <name>pMLa</name>
</geneLocation>
<dbReference type="HOGENOM" id="CLU_055102_0_0_5"/>
<keyword evidence="2" id="KW-0614">Plasmid</keyword>
<sequence>MIGDGARAGFAIEIRERYGDVVPSRWPVSVDPQPDELLSSWISRLALANGIAPRSFASVLGLGNGMWSPRLDLHLPRHVAAWLADQTSVPREEIITMTMTGCALIPLLLPLRENAHRSRSTWMQYCPLCLADDEAPYFRRQWRLSSRISCFMHRCSLRDRCPNCHAGVASFDLTELRPQHFCARCRFDLRGAPKTSINAASRRLERAIADICSIEIAKRSPTIKDLVSRLLHAPVVADIRSVKRLTSLSAATRIHCFNALTTQPADWLFSNEDGAIAHRRRAILSEGGHSELIARFTDILEKTQQSQLSKRSPPPNAGLIDLLEAYSRVI</sequence>
<dbReference type="EMBL" id="BA000013">
    <property type="protein sequence ID" value="BAB54973.1"/>
    <property type="molecule type" value="Genomic_DNA"/>
</dbReference>
<proteinExistence type="predicted"/>
<evidence type="ECO:0000259" key="1">
    <source>
        <dbReference type="Pfam" id="PF06527"/>
    </source>
</evidence>
<reference evidence="2 3" key="1">
    <citation type="journal article" date="2000" name="DNA Res.">
        <title>Complete genome structure of the nitrogen-fixing symbiotic bacterium Mesorhizobium loti.</title>
        <authorList>
            <person name="Kaneko T."/>
            <person name="Nakamura Y."/>
            <person name="Sato S."/>
            <person name="Asamizu E."/>
            <person name="Kato T."/>
            <person name="Sasamoto S."/>
            <person name="Watanabe A."/>
            <person name="Idesawa K."/>
            <person name="Ishikawa A."/>
            <person name="Kawashima K."/>
            <person name="Kimura T."/>
            <person name="Kishida Y."/>
            <person name="Kiyokawa C."/>
            <person name="Kohara M."/>
            <person name="Matsumoto M."/>
            <person name="Matsuno A."/>
            <person name="Mochizuki Y."/>
            <person name="Nakayama S."/>
            <person name="Nakazaki N."/>
            <person name="Shimpo S."/>
            <person name="Sugimoto M."/>
            <person name="Takeuchi C."/>
            <person name="Yamada M."/>
            <person name="Tabata S."/>
        </authorList>
    </citation>
    <scope>NUCLEOTIDE SEQUENCE [LARGE SCALE GENOMIC DNA]</scope>
    <source>
        <strain evidence="3">LMG 29417 / CECT 9101 / MAFF 303099</strain>
        <plasmid evidence="2 3">pMLa</plasmid>
    </source>
</reference>
<name>Q981I2_RHILO</name>
<evidence type="ECO:0000313" key="3">
    <source>
        <dbReference type="Proteomes" id="UP000000552"/>
    </source>
</evidence>
<feature type="domain" description="TniQ" evidence="1">
    <location>
        <begin position="27"/>
        <end position="157"/>
    </location>
</feature>
<dbReference type="InterPro" id="IPR009492">
    <property type="entry name" value="TniQ"/>
</dbReference>
<protein>
    <submittedName>
        <fullName evidence="2">Mll9366 protein</fullName>
    </submittedName>
</protein>
<evidence type="ECO:0000313" key="2">
    <source>
        <dbReference type="EMBL" id="BAB54973.1"/>
    </source>
</evidence>
<organism evidence="2 3">
    <name type="scientific">Mesorhizobium japonicum (strain LMG 29417 / CECT 9101 / MAFF 303099)</name>
    <name type="common">Mesorhizobium loti (strain MAFF 303099)</name>
    <dbReference type="NCBI Taxonomy" id="266835"/>
    <lineage>
        <taxon>Bacteria</taxon>
        <taxon>Pseudomonadati</taxon>
        <taxon>Pseudomonadota</taxon>
        <taxon>Alphaproteobacteria</taxon>
        <taxon>Hyphomicrobiales</taxon>
        <taxon>Phyllobacteriaceae</taxon>
        <taxon>Mesorhizobium</taxon>
    </lineage>
</organism>